<keyword evidence="1" id="KW-0963">Cytoplasm</keyword>
<dbReference type="OrthoDB" id="9788394at2"/>
<evidence type="ECO:0000256" key="2">
    <source>
        <dbReference type="ARBA" id="ARBA00022679"/>
    </source>
</evidence>
<dbReference type="KEGG" id="saca:FFV09_21905"/>
<evidence type="ECO:0000256" key="3">
    <source>
        <dbReference type="ARBA" id="ARBA00022723"/>
    </source>
</evidence>
<dbReference type="Pfam" id="PF12804">
    <property type="entry name" value="NTP_transf_3"/>
    <property type="match status" value="1"/>
</dbReference>
<evidence type="ECO:0000313" key="9">
    <source>
        <dbReference type="EMBL" id="QDH23285.1"/>
    </source>
</evidence>
<dbReference type="RefSeq" id="WP_141449822.1">
    <property type="nucleotide sequence ID" value="NZ_CP041217.1"/>
</dbReference>
<dbReference type="PANTHER" id="PTHR19136:SF81">
    <property type="entry name" value="MOLYBDENUM COFACTOR GUANYLYLTRANSFERASE"/>
    <property type="match status" value="1"/>
</dbReference>
<accession>A0A4Y6V4S8</accession>
<evidence type="ECO:0000256" key="4">
    <source>
        <dbReference type="ARBA" id="ARBA00022741"/>
    </source>
</evidence>
<keyword evidence="6" id="KW-0342">GTP-binding</keyword>
<protein>
    <submittedName>
        <fullName evidence="9">Molybdenum cofactor guanylyltransferase</fullName>
    </submittedName>
</protein>
<evidence type="ECO:0000256" key="6">
    <source>
        <dbReference type="ARBA" id="ARBA00023134"/>
    </source>
</evidence>
<reference evidence="9 10" key="1">
    <citation type="submission" date="2019-06" db="EMBL/GenBank/DDBJ databases">
        <title>Saccharibacillus brassicae sp. nov., an endophytic bacterium isolated from Chinese cabbage seeds (Brassica pekinensis).</title>
        <authorList>
            <person name="Jiang L."/>
            <person name="Lee J."/>
            <person name="Kim S.W."/>
        </authorList>
    </citation>
    <scope>NUCLEOTIDE SEQUENCE [LARGE SCALE GENOMIC DNA]</scope>
    <source>
        <strain evidence="10">KCTC 43072 / ATSA2</strain>
    </source>
</reference>
<gene>
    <name evidence="9" type="ORF">FFV09_21905</name>
</gene>
<keyword evidence="5" id="KW-0460">Magnesium</keyword>
<dbReference type="GO" id="GO:0016779">
    <property type="term" value="F:nucleotidyltransferase activity"/>
    <property type="evidence" value="ECO:0007669"/>
    <property type="project" value="UniProtKB-KW"/>
</dbReference>
<evidence type="ECO:0000256" key="1">
    <source>
        <dbReference type="ARBA" id="ARBA00022490"/>
    </source>
</evidence>
<evidence type="ECO:0000313" key="10">
    <source>
        <dbReference type="Proteomes" id="UP000316968"/>
    </source>
</evidence>
<dbReference type="GO" id="GO:0006777">
    <property type="term" value="P:Mo-molybdopterin cofactor biosynthetic process"/>
    <property type="evidence" value="ECO:0007669"/>
    <property type="project" value="UniProtKB-KW"/>
</dbReference>
<dbReference type="Gene3D" id="3.90.550.10">
    <property type="entry name" value="Spore Coat Polysaccharide Biosynthesis Protein SpsA, Chain A"/>
    <property type="match status" value="1"/>
</dbReference>
<name>A0A4Y6V4S8_SACBS</name>
<dbReference type="GO" id="GO:0005525">
    <property type="term" value="F:GTP binding"/>
    <property type="evidence" value="ECO:0007669"/>
    <property type="project" value="UniProtKB-KW"/>
</dbReference>
<dbReference type="GO" id="GO:0046872">
    <property type="term" value="F:metal ion binding"/>
    <property type="evidence" value="ECO:0007669"/>
    <property type="project" value="UniProtKB-KW"/>
</dbReference>
<dbReference type="InterPro" id="IPR025877">
    <property type="entry name" value="MobA-like_NTP_Trfase"/>
</dbReference>
<keyword evidence="2 9" id="KW-0808">Transferase</keyword>
<proteinExistence type="predicted"/>
<dbReference type="PANTHER" id="PTHR19136">
    <property type="entry name" value="MOLYBDENUM COFACTOR GUANYLYLTRANSFERASE"/>
    <property type="match status" value="1"/>
</dbReference>
<sequence>MTPQGGEPIPPYPVGTVGLLLAGGLSRRYGSPKAFALYEGRPFHERAHAALSGACDQVIVSASAALAPQFPDACEVCVDLPELAGLGPLAGLASVMRRYPAERYIALPCDMPRVGPREIRRLRSATQNGPSADVKAVRSAEAGDLPLLSVWRGGLADRLEESVRGGQLGVMKLLAGLDTVWLDAALLHPDPAIFHNFNVPQL</sequence>
<organism evidence="9 10">
    <name type="scientific">Saccharibacillus brassicae</name>
    <dbReference type="NCBI Taxonomy" id="2583377"/>
    <lineage>
        <taxon>Bacteria</taxon>
        <taxon>Bacillati</taxon>
        <taxon>Bacillota</taxon>
        <taxon>Bacilli</taxon>
        <taxon>Bacillales</taxon>
        <taxon>Paenibacillaceae</taxon>
        <taxon>Saccharibacillus</taxon>
    </lineage>
</organism>
<dbReference type="CDD" id="cd02503">
    <property type="entry name" value="MobA"/>
    <property type="match status" value="1"/>
</dbReference>
<dbReference type="Proteomes" id="UP000316968">
    <property type="component" value="Chromosome"/>
</dbReference>
<keyword evidence="9" id="KW-0548">Nucleotidyltransferase</keyword>
<evidence type="ECO:0000256" key="5">
    <source>
        <dbReference type="ARBA" id="ARBA00022842"/>
    </source>
</evidence>
<keyword evidence="3" id="KW-0479">Metal-binding</keyword>
<evidence type="ECO:0000259" key="8">
    <source>
        <dbReference type="Pfam" id="PF12804"/>
    </source>
</evidence>
<keyword evidence="10" id="KW-1185">Reference proteome</keyword>
<dbReference type="InterPro" id="IPR013482">
    <property type="entry name" value="Molybde_CF_guanTrfase"/>
</dbReference>
<dbReference type="AlphaFoldDB" id="A0A4Y6V4S8"/>
<keyword evidence="7" id="KW-0501">Molybdenum cofactor biosynthesis</keyword>
<dbReference type="InterPro" id="IPR029044">
    <property type="entry name" value="Nucleotide-diphossugar_trans"/>
</dbReference>
<dbReference type="EMBL" id="CP041217">
    <property type="protein sequence ID" value="QDH23285.1"/>
    <property type="molecule type" value="Genomic_DNA"/>
</dbReference>
<dbReference type="SUPFAM" id="SSF53448">
    <property type="entry name" value="Nucleotide-diphospho-sugar transferases"/>
    <property type="match status" value="1"/>
</dbReference>
<keyword evidence="4" id="KW-0547">Nucleotide-binding</keyword>
<feature type="domain" description="MobA-like NTP transferase" evidence="8">
    <location>
        <begin position="18"/>
        <end position="175"/>
    </location>
</feature>
<evidence type="ECO:0000256" key="7">
    <source>
        <dbReference type="ARBA" id="ARBA00023150"/>
    </source>
</evidence>